<comment type="caution">
    <text evidence="2">The sequence shown here is derived from an EMBL/GenBank/DDBJ whole genome shotgun (WGS) entry which is preliminary data.</text>
</comment>
<organism evidence="2 3">
    <name type="scientific">Salvia divinorum</name>
    <name type="common">Maria pastora</name>
    <name type="synonym">Diviner's sage</name>
    <dbReference type="NCBI Taxonomy" id="28513"/>
    <lineage>
        <taxon>Eukaryota</taxon>
        <taxon>Viridiplantae</taxon>
        <taxon>Streptophyta</taxon>
        <taxon>Embryophyta</taxon>
        <taxon>Tracheophyta</taxon>
        <taxon>Spermatophyta</taxon>
        <taxon>Magnoliopsida</taxon>
        <taxon>eudicotyledons</taxon>
        <taxon>Gunneridae</taxon>
        <taxon>Pentapetalae</taxon>
        <taxon>asterids</taxon>
        <taxon>lamiids</taxon>
        <taxon>Lamiales</taxon>
        <taxon>Lamiaceae</taxon>
        <taxon>Nepetoideae</taxon>
        <taxon>Mentheae</taxon>
        <taxon>Salviinae</taxon>
        <taxon>Salvia</taxon>
        <taxon>Salvia subgen. Calosphace</taxon>
    </lineage>
</organism>
<gene>
    <name evidence="2" type="ORF">AAHA92_09982</name>
</gene>
<proteinExistence type="predicted"/>
<dbReference type="Pfam" id="PF24559">
    <property type="entry name" value="UBA_RAD5A"/>
    <property type="match status" value="1"/>
</dbReference>
<evidence type="ECO:0000313" key="2">
    <source>
        <dbReference type="EMBL" id="KAL1559665.1"/>
    </source>
</evidence>
<dbReference type="Proteomes" id="UP001567538">
    <property type="component" value="Unassembled WGS sequence"/>
</dbReference>
<feature type="domain" description="DNA repair protein RAD5A UBA" evidence="1">
    <location>
        <begin position="12"/>
        <end position="53"/>
    </location>
</feature>
<evidence type="ECO:0000259" key="1">
    <source>
        <dbReference type="Pfam" id="PF24559"/>
    </source>
</evidence>
<dbReference type="EMBL" id="JBEAFC010000004">
    <property type="protein sequence ID" value="KAL1559665.1"/>
    <property type="molecule type" value="Genomic_DNA"/>
</dbReference>
<name>A0ABD1HT40_SALDI</name>
<keyword evidence="3" id="KW-1185">Reference proteome</keyword>
<dbReference type="AlphaFoldDB" id="A0ABD1HT40"/>
<reference evidence="2 3" key="1">
    <citation type="submission" date="2024-06" db="EMBL/GenBank/DDBJ databases">
        <title>A chromosome level genome sequence of Diviner's sage (Salvia divinorum).</title>
        <authorList>
            <person name="Ford S.A."/>
            <person name="Ro D.-K."/>
            <person name="Ness R.W."/>
            <person name="Phillips M.A."/>
        </authorList>
    </citation>
    <scope>NUCLEOTIDE SEQUENCE [LARGE SCALE GENOMIC DNA]</scope>
    <source>
        <strain evidence="2">SAF-2024a</strain>
        <tissue evidence="2">Leaf</tissue>
    </source>
</reference>
<sequence>METTLTRPEPLEAKVKIVKSMVSSEVPVTIVLKALSLSNNNVCEAIDIILDSLQLHLAAWKTLTSTGGTRVQVIYHEVSGTRWRNGAF</sequence>
<evidence type="ECO:0000313" key="3">
    <source>
        <dbReference type="Proteomes" id="UP001567538"/>
    </source>
</evidence>
<accession>A0ABD1HT40</accession>
<protein>
    <submittedName>
        <fullName evidence="2">DNA repair protein RAD5B</fullName>
    </submittedName>
</protein>
<dbReference type="InterPro" id="IPR056450">
    <property type="entry name" value="UBA_RAD5A"/>
</dbReference>